<dbReference type="STRING" id="342668.A0A1B8GA79"/>
<feature type="domain" description="FAD-binding PCMH-type" evidence="8">
    <location>
        <begin position="1"/>
        <end position="167"/>
    </location>
</feature>
<dbReference type="GeneID" id="28843111"/>
<reference evidence="10" key="2">
    <citation type="journal article" date="2018" name="Nat. Commun.">
        <title>Extreme sensitivity to ultraviolet light in the fungal pathogen causing white-nose syndrome of bats.</title>
        <authorList>
            <person name="Palmer J.M."/>
            <person name="Drees K.P."/>
            <person name="Foster J.T."/>
            <person name="Lindner D.L."/>
        </authorList>
    </citation>
    <scope>NUCLEOTIDE SEQUENCE [LARGE SCALE GENOMIC DNA]</scope>
    <source>
        <strain evidence="10">UAMH 10579</strain>
    </source>
</reference>
<evidence type="ECO:0000256" key="3">
    <source>
        <dbReference type="ARBA" id="ARBA00022692"/>
    </source>
</evidence>
<dbReference type="SUPFAM" id="SSF56176">
    <property type="entry name" value="FAD-binding/transporter-associated domain-like"/>
    <property type="match status" value="1"/>
</dbReference>
<organism evidence="9 10">
    <name type="scientific">Pseudogymnoascus verrucosus</name>
    <dbReference type="NCBI Taxonomy" id="342668"/>
    <lineage>
        <taxon>Eukaryota</taxon>
        <taxon>Fungi</taxon>
        <taxon>Dikarya</taxon>
        <taxon>Ascomycota</taxon>
        <taxon>Pezizomycotina</taxon>
        <taxon>Leotiomycetes</taxon>
        <taxon>Thelebolales</taxon>
        <taxon>Thelebolaceae</taxon>
        <taxon>Pseudogymnoascus</taxon>
    </lineage>
</organism>
<evidence type="ECO:0000256" key="5">
    <source>
        <dbReference type="ARBA" id="ARBA00023002"/>
    </source>
</evidence>
<dbReference type="GO" id="GO:0005737">
    <property type="term" value="C:cytoplasm"/>
    <property type="evidence" value="ECO:0007669"/>
    <property type="project" value="TreeGrafter"/>
</dbReference>
<keyword evidence="4 7" id="KW-1133">Transmembrane helix</keyword>
<keyword evidence="6 7" id="KW-0472">Membrane</keyword>
<dbReference type="OrthoDB" id="415825at2759"/>
<dbReference type="InterPro" id="IPR036318">
    <property type="entry name" value="FAD-bd_PCMH-like_sf"/>
</dbReference>
<dbReference type="PANTHER" id="PTHR10801:SF0">
    <property type="entry name" value="DELTA(24)-STEROL REDUCTASE"/>
    <property type="match status" value="1"/>
</dbReference>
<dbReference type="GO" id="GO:0050614">
    <property type="term" value="F:Delta24-sterol reductase activity"/>
    <property type="evidence" value="ECO:0007669"/>
    <property type="project" value="UniProtKB-EC"/>
</dbReference>
<dbReference type="GO" id="GO:0008202">
    <property type="term" value="P:steroid metabolic process"/>
    <property type="evidence" value="ECO:0007669"/>
    <property type="project" value="TreeGrafter"/>
</dbReference>
<keyword evidence="5" id="KW-0560">Oxidoreductase</keyword>
<dbReference type="PROSITE" id="PS51387">
    <property type="entry name" value="FAD_PCMH"/>
    <property type="match status" value="1"/>
</dbReference>
<dbReference type="EC" id="1.3.1.72" evidence="2"/>
<dbReference type="FunFam" id="3.30.465.10:FF:000031">
    <property type="entry name" value="FAD binding domain protein"/>
    <property type="match status" value="1"/>
</dbReference>
<dbReference type="InterPro" id="IPR016166">
    <property type="entry name" value="FAD-bd_PCMH"/>
</dbReference>
<evidence type="ECO:0000256" key="2">
    <source>
        <dbReference type="ARBA" id="ARBA00012405"/>
    </source>
</evidence>
<accession>A0A1B8GA79</accession>
<evidence type="ECO:0000313" key="10">
    <source>
        <dbReference type="Proteomes" id="UP000091956"/>
    </source>
</evidence>
<dbReference type="InterPro" id="IPR040165">
    <property type="entry name" value="Diminuto-like"/>
</dbReference>
<dbReference type="GO" id="GO:0000246">
    <property type="term" value="F:Delta24(24-1) sterol reductase activity"/>
    <property type="evidence" value="ECO:0007669"/>
    <property type="project" value="TreeGrafter"/>
</dbReference>
<evidence type="ECO:0000313" key="9">
    <source>
        <dbReference type="EMBL" id="OBT92721.1"/>
    </source>
</evidence>
<dbReference type="Proteomes" id="UP000091956">
    <property type="component" value="Unassembled WGS sequence"/>
</dbReference>
<dbReference type="Pfam" id="PF01565">
    <property type="entry name" value="FAD_binding_4"/>
    <property type="match status" value="1"/>
</dbReference>
<dbReference type="GO" id="GO:0071949">
    <property type="term" value="F:FAD binding"/>
    <property type="evidence" value="ECO:0007669"/>
    <property type="project" value="InterPro"/>
</dbReference>
<evidence type="ECO:0000259" key="8">
    <source>
        <dbReference type="PROSITE" id="PS51387"/>
    </source>
</evidence>
<evidence type="ECO:0000256" key="1">
    <source>
        <dbReference type="ARBA" id="ARBA00004167"/>
    </source>
</evidence>
<dbReference type="InterPro" id="IPR016169">
    <property type="entry name" value="FAD-bd_PCMH_sub2"/>
</dbReference>
<evidence type="ECO:0000256" key="4">
    <source>
        <dbReference type="ARBA" id="ARBA00022989"/>
    </source>
</evidence>
<dbReference type="Gene3D" id="3.30.465.10">
    <property type="match status" value="1"/>
</dbReference>
<protein>
    <recommendedName>
        <fullName evidence="2">Delta(24)-sterol reductase</fullName>
        <ecNumber evidence="2">1.3.1.72</ecNumber>
    </recommendedName>
</protein>
<dbReference type="GO" id="GO:0016020">
    <property type="term" value="C:membrane"/>
    <property type="evidence" value="ECO:0007669"/>
    <property type="project" value="UniProtKB-SubCell"/>
</dbReference>
<dbReference type="RefSeq" id="XP_018126454.1">
    <property type="nucleotide sequence ID" value="XM_018279136.2"/>
</dbReference>
<gene>
    <name evidence="9" type="ORF">VE01_09725</name>
</gene>
<dbReference type="AlphaFoldDB" id="A0A1B8GA79"/>
<dbReference type="InterPro" id="IPR006094">
    <property type="entry name" value="Oxid_FAD_bind_N"/>
</dbReference>
<dbReference type="PANTHER" id="PTHR10801">
    <property type="entry name" value="24-DEHYDROCHOLESTEROL REDUCTASE"/>
    <property type="match status" value="1"/>
</dbReference>
<feature type="transmembrane region" description="Helical" evidence="7">
    <location>
        <begin position="466"/>
        <end position="487"/>
    </location>
</feature>
<name>A0A1B8GA79_9PEZI</name>
<dbReference type="EMBL" id="KV460263">
    <property type="protein sequence ID" value="OBT92721.1"/>
    <property type="molecule type" value="Genomic_DNA"/>
</dbReference>
<evidence type="ECO:0000256" key="7">
    <source>
        <dbReference type="SAM" id="Phobius"/>
    </source>
</evidence>
<keyword evidence="3 7" id="KW-0812">Transmembrane</keyword>
<reference evidence="9 10" key="1">
    <citation type="submission" date="2016-03" db="EMBL/GenBank/DDBJ databases">
        <title>Comparative genomics of Pseudogymnoascus destructans, the fungus causing white-nose syndrome of bats.</title>
        <authorList>
            <person name="Palmer J.M."/>
            <person name="Drees K.P."/>
            <person name="Foster J.T."/>
            <person name="Lindner D.L."/>
        </authorList>
    </citation>
    <scope>NUCLEOTIDE SEQUENCE [LARGE SCALE GENOMIC DNA]</scope>
    <source>
        <strain evidence="9 10">UAMH 10579</strain>
    </source>
</reference>
<comment type="subcellular location">
    <subcellularLocation>
        <location evidence="1">Membrane</location>
        <topology evidence="1">Single-pass membrane protein</topology>
    </subcellularLocation>
</comment>
<keyword evidence="10" id="KW-1185">Reference proteome</keyword>
<sequence length="511" mass="58026">METHEAAVSVIAGRVRQFHNRQQPFRIYHGSTNSTRRSQYNRSNIIDTSGLTNVLHVDKEKRTALVEPNVPMDSLVGATLPFGLVPPVVMEFPGITSGGGFSGTSGESSSFKYGFFDRTVIRIQIVLPNGETVSASSTDKPDLFWGAAASFGTLGVITLLEIQLIEAKSHVELKYHRLGSMPQAVEKLQEESQRESNDYLDGIVFAKDWIVVCSGRLVESHGQEALVQRFTRRRDPWFYLHAKKLTSRPATSAPVTEIVPLVDYLFRYDRGGFWVGMYAFKYFVTPFNRITRGILDKFMHTRVMYHALHQSGLSKQYIIQDVAVPYPAADEFVEWLDSNVSLYPLWLCPLKQRGQRKDSPQGLLAEAANADAPEYLLNFGIWGPGRTDPQEFVDINRRLEQKVNSLGGNKWLYAHAYYTEDEFWSIFDRKAYDALRSKYGASYLPSIYDKVKVDFASDQKAIRESWLLWLVAIFWGIWPLQGLYGVYKAAIGGDYLLPKERIWKAQGAKED</sequence>
<evidence type="ECO:0000256" key="6">
    <source>
        <dbReference type="ARBA" id="ARBA00023136"/>
    </source>
</evidence>
<proteinExistence type="predicted"/>